<gene>
    <name evidence="1" type="ORF">J2S19_005018</name>
</gene>
<comment type="caution">
    <text evidence="1">The sequence shown here is derived from an EMBL/GenBank/DDBJ whole genome shotgun (WGS) entry which is preliminary data.</text>
</comment>
<keyword evidence="2" id="KW-1185">Reference proteome</keyword>
<sequence length="40" mass="4458">MVNLKQARDEQVEIMNGEKSEQGIVVRKLTGKVAMVSDLI</sequence>
<accession>A0ABT9ZPH9</accession>
<name>A0ABT9ZPH9_9BACI</name>
<organism evidence="1 2">
    <name type="scientific">Metabacillus malikii</name>
    <dbReference type="NCBI Taxonomy" id="1504265"/>
    <lineage>
        <taxon>Bacteria</taxon>
        <taxon>Bacillati</taxon>
        <taxon>Bacillota</taxon>
        <taxon>Bacilli</taxon>
        <taxon>Bacillales</taxon>
        <taxon>Bacillaceae</taxon>
        <taxon>Metabacillus</taxon>
    </lineage>
</organism>
<proteinExistence type="predicted"/>
<protein>
    <submittedName>
        <fullName evidence="1">Uncharacterized protein</fullName>
    </submittedName>
</protein>
<reference evidence="1 2" key="1">
    <citation type="submission" date="2023-07" db="EMBL/GenBank/DDBJ databases">
        <title>Genomic Encyclopedia of Type Strains, Phase IV (KMG-IV): sequencing the most valuable type-strain genomes for metagenomic binning, comparative biology and taxonomic classification.</title>
        <authorList>
            <person name="Goeker M."/>
        </authorList>
    </citation>
    <scope>NUCLEOTIDE SEQUENCE [LARGE SCALE GENOMIC DNA]</scope>
    <source>
        <strain evidence="1 2">DSM 29005</strain>
    </source>
</reference>
<dbReference type="EMBL" id="JAUSUD010000060">
    <property type="protein sequence ID" value="MDQ0233662.1"/>
    <property type="molecule type" value="Genomic_DNA"/>
</dbReference>
<evidence type="ECO:0000313" key="1">
    <source>
        <dbReference type="EMBL" id="MDQ0233662.1"/>
    </source>
</evidence>
<evidence type="ECO:0000313" key="2">
    <source>
        <dbReference type="Proteomes" id="UP001234495"/>
    </source>
</evidence>
<dbReference type="Proteomes" id="UP001234495">
    <property type="component" value="Unassembled WGS sequence"/>
</dbReference>